<protein>
    <submittedName>
        <fullName evidence="2">Uncharacterized protein</fullName>
    </submittedName>
</protein>
<keyword evidence="1" id="KW-0472">Membrane</keyword>
<dbReference type="Proteomes" id="UP000092445">
    <property type="component" value="Unassembled WGS sequence"/>
</dbReference>
<keyword evidence="1" id="KW-1133">Transmembrane helix</keyword>
<evidence type="ECO:0000313" key="3">
    <source>
        <dbReference type="Proteomes" id="UP000092445"/>
    </source>
</evidence>
<reference evidence="3" key="1">
    <citation type="submission" date="2014-03" db="EMBL/GenBank/DDBJ databases">
        <authorList>
            <person name="Aksoy S."/>
            <person name="Warren W."/>
            <person name="Wilson R.K."/>
        </authorList>
    </citation>
    <scope>NUCLEOTIDE SEQUENCE [LARGE SCALE GENOMIC DNA]</scope>
    <source>
        <strain evidence="3">IAEA</strain>
    </source>
</reference>
<proteinExistence type="predicted"/>
<evidence type="ECO:0000256" key="1">
    <source>
        <dbReference type="SAM" id="Phobius"/>
    </source>
</evidence>
<feature type="transmembrane region" description="Helical" evidence="1">
    <location>
        <begin position="59"/>
        <end position="82"/>
    </location>
</feature>
<dbReference type="VEuPathDB" id="VectorBase:GPAI013503"/>
<dbReference type="EnsemblMetazoa" id="GPAI013503-RA">
    <property type="protein sequence ID" value="GPAI013503-PA"/>
    <property type="gene ID" value="GPAI013503"/>
</dbReference>
<evidence type="ECO:0000313" key="2">
    <source>
        <dbReference type="EnsemblMetazoa" id="GPAI013503-PA"/>
    </source>
</evidence>
<name>A0A1A9ZG37_GLOPL</name>
<accession>A0A1A9ZG37</accession>
<reference evidence="2" key="2">
    <citation type="submission" date="2020-05" db="UniProtKB">
        <authorList>
            <consortium name="EnsemblMetazoa"/>
        </authorList>
    </citation>
    <scope>IDENTIFICATION</scope>
    <source>
        <strain evidence="2">IAEA</strain>
    </source>
</reference>
<dbReference type="AlphaFoldDB" id="A0A1A9ZG37"/>
<keyword evidence="3" id="KW-1185">Reference proteome</keyword>
<organism evidence="2 3">
    <name type="scientific">Glossina pallidipes</name>
    <name type="common">Tsetse fly</name>
    <dbReference type="NCBI Taxonomy" id="7398"/>
    <lineage>
        <taxon>Eukaryota</taxon>
        <taxon>Metazoa</taxon>
        <taxon>Ecdysozoa</taxon>
        <taxon>Arthropoda</taxon>
        <taxon>Hexapoda</taxon>
        <taxon>Insecta</taxon>
        <taxon>Pterygota</taxon>
        <taxon>Neoptera</taxon>
        <taxon>Endopterygota</taxon>
        <taxon>Diptera</taxon>
        <taxon>Brachycera</taxon>
        <taxon>Muscomorpha</taxon>
        <taxon>Hippoboscoidea</taxon>
        <taxon>Glossinidae</taxon>
        <taxon>Glossina</taxon>
    </lineage>
</organism>
<keyword evidence="1" id="KW-0812">Transmembrane</keyword>
<sequence length="85" mass="9249">MNVSKLEENEWSVDFMLTFSRLVDLFWTFSTLSGKSISSVGVSESLLMRRSVAILTCELVSNTAVNSSGTSLLALIIIFAVANKA</sequence>